<sequence>MKIETGNNTYAVFQNGAPRATNPGDENSSVGAAAPVSAAGAQSQTVELSATSSLRASSESDIDVAAVESIKAALRDGSYRIDSAKIADGMLSSARELLQTRSR</sequence>
<keyword evidence="5" id="KW-0805">Transcription regulation</keyword>
<keyword evidence="11" id="KW-0969">Cilium</keyword>
<name>A0ABS8JZY6_9BURK</name>
<comment type="function">
    <text evidence="7">Responsible for the coupling of flagellin expression to flagellar assembly by preventing expression of the flagellin genes when a component of the middle class of proteins is defective. It negatively regulates flagellar genes by inhibiting the activity of FliA by directly binding to FliA.</text>
</comment>
<dbReference type="Pfam" id="PF04316">
    <property type="entry name" value="FlgM"/>
    <property type="match status" value="1"/>
</dbReference>
<keyword evidence="4" id="KW-1005">Bacterial flagellum biogenesis</keyword>
<evidence type="ECO:0000256" key="4">
    <source>
        <dbReference type="ARBA" id="ARBA00022795"/>
    </source>
</evidence>
<keyword evidence="12" id="KW-1185">Reference proteome</keyword>
<comment type="caution">
    <text evidence="11">The sequence shown here is derived from an EMBL/GenBank/DDBJ whole genome shotgun (WGS) entry which is preliminary data.</text>
</comment>
<protein>
    <recommendedName>
        <fullName evidence="2">Negative regulator of flagellin synthesis</fullName>
    </recommendedName>
    <alternativeName>
        <fullName evidence="8">Anti-sigma-28 factor</fullName>
    </alternativeName>
</protein>
<evidence type="ECO:0000256" key="9">
    <source>
        <dbReference type="SAM" id="MobiDB-lite"/>
    </source>
</evidence>
<keyword evidence="3" id="KW-0678">Repressor</keyword>
<organism evidence="11 12">
    <name type="scientific">Paraburkholderia sejongensis</name>
    <dbReference type="NCBI Taxonomy" id="2886946"/>
    <lineage>
        <taxon>Bacteria</taxon>
        <taxon>Pseudomonadati</taxon>
        <taxon>Pseudomonadota</taxon>
        <taxon>Betaproteobacteria</taxon>
        <taxon>Burkholderiales</taxon>
        <taxon>Burkholderiaceae</taxon>
        <taxon>Paraburkholderia</taxon>
    </lineage>
</organism>
<evidence type="ECO:0000256" key="7">
    <source>
        <dbReference type="ARBA" id="ARBA00024739"/>
    </source>
</evidence>
<dbReference type="EMBL" id="JAJITD010000012">
    <property type="protein sequence ID" value="MCC8395456.1"/>
    <property type="molecule type" value="Genomic_DNA"/>
</dbReference>
<evidence type="ECO:0000256" key="5">
    <source>
        <dbReference type="ARBA" id="ARBA00023015"/>
    </source>
</evidence>
<feature type="compositionally biased region" description="Polar residues" evidence="9">
    <location>
        <begin position="1"/>
        <end position="12"/>
    </location>
</feature>
<keyword evidence="11" id="KW-0282">Flagellum</keyword>
<evidence type="ECO:0000313" key="11">
    <source>
        <dbReference type="EMBL" id="MCC8395456.1"/>
    </source>
</evidence>
<reference evidence="11 12" key="1">
    <citation type="submission" date="2021-11" db="EMBL/GenBank/DDBJ databases">
        <authorList>
            <person name="Oh E.-T."/>
            <person name="Kim S.-B."/>
        </authorList>
    </citation>
    <scope>NUCLEOTIDE SEQUENCE [LARGE SCALE GENOMIC DNA]</scope>
    <source>
        <strain evidence="11 12">MMS20-SJTR3</strain>
    </source>
</reference>
<dbReference type="SUPFAM" id="SSF101498">
    <property type="entry name" value="Anti-sigma factor FlgM"/>
    <property type="match status" value="1"/>
</dbReference>
<accession>A0ABS8JZY6</accession>
<keyword evidence="11" id="KW-0966">Cell projection</keyword>
<comment type="similarity">
    <text evidence="1">Belongs to the FlgM family.</text>
</comment>
<evidence type="ECO:0000256" key="8">
    <source>
        <dbReference type="ARBA" id="ARBA00030117"/>
    </source>
</evidence>
<feature type="domain" description="Anti-sigma-28 factor FlgM C-terminal" evidence="10">
    <location>
        <begin position="46"/>
        <end position="91"/>
    </location>
</feature>
<dbReference type="NCBIfam" id="TIGR03824">
    <property type="entry name" value="FlgM_jcvi"/>
    <property type="match status" value="1"/>
</dbReference>
<evidence type="ECO:0000256" key="1">
    <source>
        <dbReference type="ARBA" id="ARBA00005322"/>
    </source>
</evidence>
<dbReference type="InterPro" id="IPR035890">
    <property type="entry name" value="Anti-sigma-28_factor_FlgM_sf"/>
</dbReference>
<dbReference type="InterPro" id="IPR007412">
    <property type="entry name" value="FlgM"/>
</dbReference>
<evidence type="ECO:0000313" key="12">
    <source>
        <dbReference type="Proteomes" id="UP001431019"/>
    </source>
</evidence>
<feature type="region of interest" description="Disordered" evidence="9">
    <location>
        <begin position="1"/>
        <end position="42"/>
    </location>
</feature>
<dbReference type="Proteomes" id="UP001431019">
    <property type="component" value="Unassembled WGS sequence"/>
</dbReference>
<feature type="compositionally biased region" description="Low complexity" evidence="9">
    <location>
        <begin position="28"/>
        <end position="42"/>
    </location>
</feature>
<gene>
    <name evidence="11" type="primary">flgM</name>
    <name evidence="11" type="ORF">LJ656_22985</name>
</gene>
<keyword evidence="6" id="KW-0804">Transcription</keyword>
<proteinExistence type="inferred from homology"/>
<dbReference type="RefSeq" id="WP_230511811.1">
    <property type="nucleotide sequence ID" value="NZ_JAJITD010000012.1"/>
</dbReference>
<dbReference type="InterPro" id="IPR031316">
    <property type="entry name" value="FlgM_C"/>
</dbReference>
<evidence type="ECO:0000256" key="3">
    <source>
        <dbReference type="ARBA" id="ARBA00022491"/>
    </source>
</evidence>
<evidence type="ECO:0000256" key="2">
    <source>
        <dbReference type="ARBA" id="ARBA00017823"/>
    </source>
</evidence>
<evidence type="ECO:0000259" key="10">
    <source>
        <dbReference type="Pfam" id="PF04316"/>
    </source>
</evidence>
<evidence type="ECO:0000256" key="6">
    <source>
        <dbReference type="ARBA" id="ARBA00023163"/>
    </source>
</evidence>